<evidence type="ECO:0000313" key="3">
    <source>
        <dbReference type="Proteomes" id="UP000607653"/>
    </source>
</evidence>
<proteinExistence type="predicted"/>
<name>A0A822YGI2_NELNU</name>
<feature type="transmembrane region" description="Helical" evidence="1">
    <location>
        <begin position="320"/>
        <end position="341"/>
    </location>
</feature>
<feature type="transmembrane region" description="Helical" evidence="1">
    <location>
        <begin position="291"/>
        <end position="308"/>
    </location>
</feature>
<sequence>MSGDTSHQHRLMIEEAEKPEISNEKTQTAKRVASLDIFRGLTVAMMILVDDAGREWQMIGHAPWNGCNLTDFVMPFFLFIVGVAIALALKRIPSPLKAIRKVILITLKLLFWGLILGYPHASDKLTYGVYMKKIRWCGILLRIVLAYLVVALLEISTKRAQADDLLSGAPYSSYTIGNVYLAILYGTYVPNWHFTVHNKDYPDYGKVFTVTCGLRGSLDPPCNAVGYINRKVLGINHMYQHLAWRRSKVYAPSWCQAPFEPKGVLSSVSSILTTILGVHLGHVLIHVNSHWIFMGLTFLILGIFLHFTNAIPLNKQLYNFNYVCLTAGAAGLVFSVFYIMVDILGFQYLFLPLEWIGINAMLVFVMAVEGIFVGFINGVVALFSIYYVLIITNKSTEHVYWIQKHIFIRVWHSRRVGIILYVIFAEILF</sequence>
<keyword evidence="3" id="KW-1185">Reference proteome</keyword>
<feature type="transmembrane region" description="Helical" evidence="1">
    <location>
        <begin position="133"/>
        <end position="153"/>
    </location>
</feature>
<protein>
    <recommendedName>
        <fullName evidence="4">Heparan-alpha-glucosaminide N-acetyltransferase-like</fullName>
    </recommendedName>
</protein>
<keyword evidence="1" id="KW-1133">Transmembrane helix</keyword>
<dbReference type="PANTHER" id="PTHR31061:SF25">
    <property type="entry name" value="HEPARAN-ALPHA-GLUCOSAMINIDE N-ACETYLTRANSFERASE-LIKE PROTEIN (DUF1624)"/>
    <property type="match status" value="1"/>
</dbReference>
<evidence type="ECO:0000313" key="2">
    <source>
        <dbReference type="EMBL" id="DAD33304.1"/>
    </source>
</evidence>
<dbReference type="AlphaFoldDB" id="A0A822YGI2"/>
<dbReference type="Proteomes" id="UP000607653">
    <property type="component" value="Unassembled WGS sequence"/>
</dbReference>
<reference evidence="2 3" key="1">
    <citation type="journal article" date="2020" name="Mol. Biol. Evol.">
        <title>Distinct Expression and Methylation Patterns for Genes with Different Fates following a Single Whole-Genome Duplication in Flowering Plants.</title>
        <authorList>
            <person name="Shi T."/>
            <person name="Rahmani R.S."/>
            <person name="Gugger P.F."/>
            <person name="Wang M."/>
            <person name="Li H."/>
            <person name="Zhang Y."/>
            <person name="Li Z."/>
            <person name="Wang Q."/>
            <person name="Van de Peer Y."/>
            <person name="Marchal K."/>
            <person name="Chen J."/>
        </authorList>
    </citation>
    <scope>NUCLEOTIDE SEQUENCE [LARGE SCALE GENOMIC DNA]</scope>
    <source>
        <tissue evidence="2">Leaf</tissue>
    </source>
</reference>
<feature type="transmembrane region" description="Helical" evidence="1">
    <location>
        <begin position="102"/>
        <end position="121"/>
    </location>
</feature>
<evidence type="ECO:0008006" key="4">
    <source>
        <dbReference type="Google" id="ProtNLM"/>
    </source>
</evidence>
<dbReference type="EMBL" id="DUZY01000003">
    <property type="protein sequence ID" value="DAD33304.1"/>
    <property type="molecule type" value="Genomic_DNA"/>
</dbReference>
<accession>A0A822YGI2</accession>
<feature type="transmembrane region" description="Helical" evidence="1">
    <location>
        <begin position="72"/>
        <end position="90"/>
    </location>
</feature>
<feature type="transmembrane region" description="Helical" evidence="1">
    <location>
        <begin position="361"/>
        <end position="389"/>
    </location>
</feature>
<gene>
    <name evidence="2" type="ORF">HUJ06_012155</name>
</gene>
<keyword evidence="1" id="KW-0812">Transmembrane</keyword>
<dbReference type="PANTHER" id="PTHR31061">
    <property type="entry name" value="LD22376P"/>
    <property type="match status" value="1"/>
</dbReference>
<organism evidence="2 3">
    <name type="scientific">Nelumbo nucifera</name>
    <name type="common">Sacred lotus</name>
    <dbReference type="NCBI Taxonomy" id="4432"/>
    <lineage>
        <taxon>Eukaryota</taxon>
        <taxon>Viridiplantae</taxon>
        <taxon>Streptophyta</taxon>
        <taxon>Embryophyta</taxon>
        <taxon>Tracheophyta</taxon>
        <taxon>Spermatophyta</taxon>
        <taxon>Magnoliopsida</taxon>
        <taxon>Proteales</taxon>
        <taxon>Nelumbonaceae</taxon>
        <taxon>Nelumbo</taxon>
    </lineage>
</organism>
<keyword evidence="1" id="KW-0472">Membrane</keyword>
<evidence type="ECO:0000256" key="1">
    <source>
        <dbReference type="SAM" id="Phobius"/>
    </source>
</evidence>
<comment type="caution">
    <text evidence="2">The sequence shown here is derived from an EMBL/GenBank/DDBJ whole genome shotgun (WGS) entry which is preliminary data.</text>
</comment>